<feature type="compositionally biased region" description="Basic and acidic residues" evidence="1">
    <location>
        <begin position="136"/>
        <end position="151"/>
    </location>
</feature>
<dbReference type="Pfam" id="PF14420">
    <property type="entry name" value="Clr5"/>
    <property type="match status" value="1"/>
</dbReference>
<comment type="caution">
    <text evidence="4">The sequence shown here is derived from an EMBL/GenBank/DDBJ whole genome shotgun (WGS) entry which is preliminary data.</text>
</comment>
<sequence>MTVVSLQSAGLCVVRAVLLATGGHAPTTRNHERLRRAPAAHPGHHPGGHGHRRQPPPAAPLEFAVVRRPPRVAYAGSDEWERHRDTIVDLYIKRRLGLPDVCRIMREQHNFVATERMYKMRFRIWGLRKYKTRSDAKTDPSKWREAHDAHDSSGSTLPPSSAAPPGKQLNRPPSPGWSAGLFPIATPELVKAPEESLFLARKYVRGLFSVGLWRKDQDVTLYEEKWTGIIGWYSQFNLGGDMIVQQGKTKEAFRVISGCFERLSGLMEAPAPDPRLIVLLLSAAVYNSANLPDLVVMFIKHMVELLRLKGAASAYYPLYLILNRMSRMSIADFQRNLSAFFDFYFDELESHFDPASPFTGAIVYVRGAPVLNQALKGLVPVAVAEAYYLRLLARLEAMPQAQVGGDQVLKANLQLLNIYEEMRETQKFGRHARRILDSPQLRRHPHFRAYVFLSMLGHAREQLDREELLRLAPLVMAMCVTKRRSAAGGRDGAPLEQSLELRALSCVEQYLRELALVEQADAFRRDFDAAMDELYREEEGDDNNNNNAALGG</sequence>
<evidence type="ECO:0000259" key="3">
    <source>
        <dbReference type="Pfam" id="PF14420"/>
    </source>
</evidence>
<feature type="region of interest" description="Disordered" evidence="1">
    <location>
        <begin position="136"/>
        <end position="172"/>
    </location>
</feature>
<dbReference type="Proteomes" id="UP001392437">
    <property type="component" value="Unassembled WGS sequence"/>
</dbReference>
<keyword evidence="5" id="KW-1185">Reference proteome</keyword>
<dbReference type="PANTHER" id="PTHR38788">
    <property type="entry name" value="CLR5 DOMAIN-CONTAINING PROTEIN"/>
    <property type="match status" value="1"/>
</dbReference>
<proteinExistence type="predicted"/>
<keyword evidence="2" id="KW-0732">Signal</keyword>
<dbReference type="AlphaFoldDB" id="A0AAW0Q669"/>
<feature type="domain" description="Clr5" evidence="3">
    <location>
        <begin position="78"/>
        <end position="129"/>
    </location>
</feature>
<evidence type="ECO:0000313" key="4">
    <source>
        <dbReference type="EMBL" id="KAK8096106.1"/>
    </source>
</evidence>
<feature type="signal peptide" evidence="2">
    <location>
        <begin position="1"/>
        <end position="16"/>
    </location>
</feature>
<feature type="chain" id="PRO_5043384918" description="Clr5 domain-containing protein" evidence="2">
    <location>
        <begin position="17"/>
        <end position="552"/>
    </location>
</feature>
<evidence type="ECO:0000256" key="1">
    <source>
        <dbReference type="SAM" id="MobiDB-lite"/>
    </source>
</evidence>
<name>A0AAW0Q669_9PEZI</name>
<feature type="region of interest" description="Disordered" evidence="1">
    <location>
        <begin position="38"/>
        <end position="57"/>
    </location>
</feature>
<dbReference type="EMBL" id="JAQQWP010000011">
    <property type="protein sequence ID" value="KAK8096106.1"/>
    <property type="molecule type" value="Genomic_DNA"/>
</dbReference>
<accession>A0AAW0Q669</accession>
<organism evidence="4 5">
    <name type="scientific">Apiospora kogelbergensis</name>
    <dbReference type="NCBI Taxonomy" id="1337665"/>
    <lineage>
        <taxon>Eukaryota</taxon>
        <taxon>Fungi</taxon>
        <taxon>Dikarya</taxon>
        <taxon>Ascomycota</taxon>
        <taxon>Pezizomycotina</taxon>
        <taxon>Sordariomycetes</taxon>
        <taxon>Xylariomycetidae</taxon>
        <taxon>Amphisphaeriales</taxon>
        <taxon>Apiosporaceae</taxon>
        <taxon>Apiospora</taxon>
    </lineage>
</organism>
<evidence type="ECO:0000256" key="2">
    <source>
        <dbReference type="SAM" id="SignalP"/>
    </source>
</evidence>
<dbReference type="InterPro" id="IPR025676">
    <property type="entry name" value="Clr5_dom"/>
</dbReference>
<feature type="compositionally biased region" description="Basic residues" evidence="1">
    <location>
        <begin position="38"/>
        <end position="54"/>
    </location>
</feature>
<evidence type="ECO:0000313" key="5">
    <source>
        <dbReference type="Proteomes" id="UP001392437"/>
    </source>
</evidence>
<reference evidence="4 5" key="1">
    <citation type="submission" date="2023-01" db="EMBL/GenBank/DDBJ databases">
        <title>Analysis of 21 Apiospora genomes using comparative genomics revels a genus with tremendous synthesis potential of carbohydrate active enzymes and secondary metabolites.</title>
        <authorList>
            <person name="Sorensen T."/>
        </authorList>
    </citation>
    <scope>NUCLEOTIDE SEQUENCE [LARGE SCALE GENOMIC DNA]</scope>
    <source>
        <strain evidence="4 5">CBS 117206</strain>
    </source>
</reference>
<protein>
    <recommendedName>
        <fullName evidence="3">Clr5 domain-containing protein</fullName>
    </recommendedName>
</protein>
<dbReference type="PANTHER" id="PTHR38788:SF3">
    <property type="entry name" value="CLR5 DOMAIN-CONTAINING PROTEIN"/>
    <property type="match status" value="1"/>
</dbReference>
<gene>
    <name evidence="4" type="ORF">PG999_014128</name>
</gene>